<feature type="transmembrane region" description="Helical" evidence="1">
    <location>
        <begin position="33"/>
        <end position="52"/>
    </location>
</feature>
<organism evidence="3 4">
    <name type="scientific">Aphanomyces stellatus</name>
    <dbReference type="NCBI Taxonomy" id="120398"/>
    <lineage>
        <taxon>Eukaryota</taxon>
        <taxon>Sar</taxon>
        <taxon>Stramenopiles</taxon>
        <taxon>Oomycota</taxon>
        <taxon>Saprolegniomycetes</taxon>
        <taxon>Saprolegniales</taxon>
        <taxon>Verrucalvaceae</taxon>
        <taxon>Aphanomyces</taxon>
    </lineage>
</organism>
<reference evidence="3 4" key="1">
    <citation type="submission" date="2019-03" db="EMBL/GenBank/DDBJ databases">
        <authorList>
            <person name="Gaulin E."/>
            <person name="Dumas B."/>
        </authorList>
    </citation>
    <scope>NUCLEOTIDE SEQUENCE [LARGE SCALE GENOMIC DNA]</scope>
    <source>
        <strain evidence="3">CBS 568.67</strain>
    </source>
</reference>
<evidence type="ECO:0000313" key="2">
    <source>
        <dbReference type="EMBL" id="KAF0699109.1"/>
    </source>
</evidence>
<gene>
    <name evidence="3" type="primary">Aste57867_10311</name>
    <name evidence="2" type="ORF">As57867_010271</name>
    <name evidence="3" type="ORF">ASTE57867_10311</name>
</gene>
<keyword evidence="1" id="KW-0812">Transmembrane</keyword>
<reference evidence="2" key="2">
    <citation type="submission" date="2019-06" db="EMBL/GenBank/DDBJ databases">
        <title>Genomics analysis of Aphanomyces spp. identifies a new class of oomycete effector associated with host adaptation.</title>
        <authorList>
            <person name="Gaulin E."/>
        </authorList>
    </citation>
    <scope>NUCLEOTIDE SEQUENCE</scope>
    <source>
        <strain evidence="2">CBS 578.67</strain>
    </source>
</reference>
<keyword evidence="4" id="KW-1185">Reference proteome</keyword>
<keyword evidence="1" id="KW-1133">Transmembrane helix</keyword>
<name>A0A485KQU1_9STRA</name>
<protein>
    <submittedName>
        <fullName evidence="3">Aste57867_10311 protein</fullName>
    </submittedName>
</protein>
<accession>A0A485KQU1</accession>
<evidence type="ECO:0000313" key="3">
    <source>
        <dbReference type="EMBL" id="VFT87185.1"/>
    </source>
</evidence>
<proteinExistence type="predicted"/>
<sequence length="295" mass="31148">MAVVQIPPPSRGASGLCGLCAASPRWQRCSVNVRFFLVAAAIALVLAATQLYDGTVTVEYVVHAREYILLTILCLSSAKPTTPGSTTLERRVVTATYDPVAGVPHMEFGLLVNGSWVGKAVVNGGWPVGVSIAHFFITITSILAAFVLLGLRRRQHRMVGWGLVAVAYGGLVVVDTTTLVLWNRDYCPPNAGVVTAGLAPLNLKAPLLTVDKLCGSGSFDLLVVMLGAAAFAAAITVALARVEPDEDDEIDDDDDDDVDLIEFDEVDQGAKSATMYVDVSDDEGGGTRPAKKAFG</sequence>
<dbReference type="EMBL" id="CAADRA010005218">
    <property type="protein sequence ID" value="VFT87185.1"/>
    <property type="molecule type" value="Genomic_DNA"/>
</dbReference>
<feature type="transmembrane region" description="Helical" evidence="1">
    <location>
        <begin position="221"/>
        <end position="240"/>
    </location>
</feature>
<evidence type="ECO:0000256" key="1">
    <source>
        <dbReference type="SAM" id="Phobius"/>
    </source>
</evidence>
<feature type="transmembrane region" description="Helical" evidence="1">
    <location>
        <begin position="132"/>
        <end position="151"/>
    </location>
</feature>
<evidence type="ECO:0000313" key="4">
    <source>
        <dbReference type="Proteomes" id="UP000332933"/>
    </source>
</evidence>
<dbReference type="AlphaFoldDB" id="A0A485KQU1"/>
<keyword evidence="1" id="KW-0472">Membrane</keyword>
<dbReference type="Proteomes" id="UP000332933">
    <property type="component" value="Unassembled WGS sequence"/>
</dbReference>
<feature type="transmembrane region" description="Helical" evidence="1">
    <location>
        <begin position="158"/>
        <end position="182"/>
    </location>
</feature>
<dbReference type="EMBL" id="VJMH01005197">
    <property type="protein sequence ID" value="KAF0699109.1"/>
    <property type="molecule type" value="Genomic_DNA"/>
</dbReference>